<comment type="caution">
    <text evidence="2">The sequence shown here is derived from an EMBL/GenBank/DDBJ whole genome shotgun (WGS) entry which is preliminary data.</text>
</comment>
<dbReference type="PROSITE" id="PS51257">
    <property type="entry name" value="PROKAR_LIPOPROTEIN"/>
    <property type="match status" value="1"/>
</dbReference>
<evidence type="ECO:0000313" key="3">
    <source>
        <dbReference type="Proteomes" id="UP001519460"/>
    </source>
</evidence>
<organism evidence="2 3">
    <name type="scientific">Batillaria attramentaria</name>
    <dbReference type="NCBI Taxonomy" id="370345"/>
    <lineage>
        <taxon>Eukaryota</taxon>
        <taxon>Metazoa</taxon>
        <taxon>Spiralia</taxon>
        <taxon>Lophotrochozoa</taxon>
        <taxon>Mollusca</taxon>
        <taxon>Gastropoda</taxon>
        <taxon>Caenogastropoda</taxon>
        <taxon>Sorbeoconcha</taxon>
        <taxon>Cerithioidea</taxon>
        <taxon>Batillariidae</taxon>
        <taxon>Batillaria</taxon>
    </lineage>
</organism>
<gene>
    <name evidence="2" type="ORF">BaRGS_00002192</name>
</gene>
<evidence type="ECO:0000313" key="2">
    <source>
        <dbReference type="EMBL" id="KAK7506717.1"/>
    </source>
</evidence>
<protein>
    <submittedName>
        <fullName evidence="2">Uncharacterized protein</fullName>
    </submittedName>
</protein>
<feature type="non-terminal residue" evidence="2">
    <location>
        <position position="119"/>
    </location>
</feature>
<feature type="compositionally biased region" description="Basic and acidic residues" evidence="1">
    <location>
        <begin position="83"/>
        <end position="95"/>
    </location>
</feature>
<dbReference type="EMBL" id="JACVVK020000006">
    <property type="protein sequence ID" value="KAK7506717.1"/>
    <property type="molecule type" value="Genomic_DNA"/>
</dbReference>
<dbReference type="AlphaFoldDB" id="A0ABD0M529"/>
<name>A0ABD0M529_9CAEN</name>
<dbReference type="Proteomes" id="UP001519460">
    <property type="component" value="Unassembled WGS sequence"/>
</dbReference>
<proteinExistence type="predicted"/>
<evidence type="ECO:0000256" key="1">
    <source>
        <dbReference type="SAM" id="MobiDB-lite"/>
    </source>
</evidence>
<feature type="compositionally biased region" description="Polar residues" evidence="1">
    <location>
        <begin position="110"/>
        <end position="119"/>
    </location>
</feature>
<sequence>MLAKHETKYENSFPGTNLGAGCTCVNIYRYVPRPPHAPYLKPLKCSNQSSGENKKNKKRVVVRSSWHRKHSVPVGTGVISPEAHYKKQGKERENNIPHQQQTVVPMDSPVTPSTATQSG</sequence>
<feature type="region of interest" description="Disordered" evidence="1">
    <location>
        <begin position="42"/>
        <end position="119"/>
    </location>
</feature>
<keyword evidence="3" id="KW-1185">Reference proteome</keyword>
<feature type="compositionally biased region" description="Basic residues" evidence="1">
    <location>
        <begin position="55"/>
        <end position="71"/>
    </location>
</feature>
<reference evidence="2 3" key="1">
    <citation type="journal article" date="2023" name="Sci. Data">
        <title>Genome assembly of the Korean intertidal mud-creeper Batillaria attramentaria.</title>
        <authorList>
            <person name="Patra A.K."/>
            <person name="Ho P.T."/>
            <person name="Jun S."/>
            <person name="Lee S.J."/>
            <person name="Kim Y."/>
            <person name="Won Y.J."/>
        </authorList>
    </citation>
    <scope>NUCLEOTIDE SEQUENCE [LARGE SCALE GENOMIC DNA]</scope>
    <source>
        <strain evidence="2">Wonlab-2016</strain>
    </source>
</reference>
<accession>A0ABD0M529</accession>